<name>A0A699L644_TANCI</name>
<sequence length="252" mass="28256">TLRPADILVFGWAGGKHACVDLTGVSTLIWSEISMGFIVGLSNSGGKTVIMVVVDRLSKDSHFMALSHPFTAIQVAQLFLDNVYKLHGLPKVIISGRDEVDSVDRSLAAREAIIQMLQFHLSRAQVRMKAVADTYRTERIFDVGQWILTELGMAAYKLQLPPTAQIHPVFHVSQLKLFKGDPLAVQEVLPKCDPNGHLACVPIKVLERRMIKEHNKLFVYVLIHWSYGSQADATWELATNLEKRFLDFSFDS</sequence>
<comment type="caution">
    <text evidence="2">The sequence shown here is derived from an EMBL/GenBank/DDBJ whole genome shotgun (WGS) entry which is preliminary data.</text>
</comment>
<dbReference type="GO" id="GO:0003676">
    <property type="term" value="F:nucleic acid binding"/>
    <property type="evidence" value="ECO:0007669"/>
    <property type="project" value="InterPro"/>
</dbReference>
<feature type="domain" description="Tf2-1-like SH3-like" evidence="1">
    <location>
        <begin position="147"/>
        <end position="178"/>
    </location>
</feature>
<evidence type="ECO:0000313" key="2">
    <source>
        <dbReference type="EMBL" id="GFB22073.1"/>
    </source>
</evidence>
<dbReference type="InterPro" id="IPR036397">
    <property type="entry name" value="RNaseH_sf"/>
</dbReference>
<dbReference type="SUPFAM" id="SSF53098">
    <property type="entry name" value="Ribonuclease H-like"/>
    <property type="match status" value="1"/>
</dbReference>
<protein>
    <recommendedName>
        <fullName evidence="1">Tf2-1-like SH3-like domain-containing protein</fullName>
    </recommendedName>
</protein>
<dbReference type="PANTHER" id="PTHR35046:SF26">
    <property type="entry name" value="RNA-DIRECTED DNA POLYMERASE"/>
    <property type="match status" value="1"/>
</dbReference>
<dbReference type="Pfam" id="PF24626">
    <property type="entry name" value="SH3_Tf2-1"/>
    <property type="match status" value="1"/>
</dbReference>
<evidence type="ECO:0000259" key="1">
    <source>
        <dbReference type="Pfam" id="PF24626"/>
    </source>
</evidence>
<dbReference type="InterPro" id="IPR056924">
    <property type="entry name" value="SH3_Tf2-1"/>
</dbReference>
<dbReference type="PANTHER" id="PTHR35046">
    <property type="entry name" value="ZINC KNUCKLE (CCHC-TYPE) FAMILY PROTEIN"/>
    <property type="match status" value="1"/>
</dbReference>
<proteinExistence type="predicted"/>
<reference evidence="2" key="1">
    <citation type="journal article" date="2019" name="Sci. Rep.">
        <title>Draft genome of Tanacetum cinerariifolium, the natural source of mosquito coil.</title>
        <authorList>
            <person name="Yamashiro T."/>
            <person name="Shiraishi A."/>
            <person name="Satake H."/>
            <person name="Nakayama K."/>
        </authorList>
    </citation>
    <scope>NUCLEOTIDE SEQUENCE</scope>
</reference>
<dbReference type="Gene3D" id="3.30.420.10">
    <property type="entry name" value="Ribonuclease H-like superfamily/Ribonuclease H"/>
    <property type="match status" value="1"/>
</dbReference>
<dbReference type="InterPro" id="IPR016197">
    <property type="entry name" value="Chromo-like_dom_sf"/>
</dbReference>
<dbReference type="EMBL" id="BKCJ010578620">
    <property type="protein sequence ID" value="GFB22073.1"/>
    <property type="molecule type" value="Genomic_DNA"/>
</dbReference>
<feature type="non-terminal residue" evidence="2">
    <location>
        <position position="1"/>
    </location>
</feature>
<accession>A0A699L644</accession>
<gene>
    <name evidence="2" type="ORF">Tci_694044</name>
</gene>
<organism evidence="2">
    <name type="scientific">Tanacetum cinerariifolium</name>
    <name type="common">Dalmatian daisy</name>
    <name type="synonym">Chrysanthemum cinerariifolium</name>
    <dbReference type="NCBI Taxonomy" id="118510"/>
    <lineage>
        <taxon>Eukaryota</taxon>
        <taxon>Viridiplantae</taxon>
        <taxon>Streptophyta</taxon>
        <taxon>Embryophyta</taxon>
        <taxon>Tracheophyta</taxon>
        <taxon>Spermatophyta</taxon>
        <taxon>Magnoliopsida</taxon>
        <taxon>eudicotyledons</taxon>
        <taxon>Gunneridae</taxon>
        <taxon>Pentapetalae</taxon>
        <taxon>asterids</taxon>
        <taxon>campanulids</taxon>
        <taxon>Asterales</taxon>
        <taxon>Asteraceae</taxon>
        <taxon>Asteroideae</taxon>
        <taxon>Anthemideae</taxon>
        <taxon>Anthemidinae</taxon>
        <taxon>Tanacetum</taxon>
    </lineage>
</organism>
<dbReference type="SUPFAM" id="SSF54160">
    <property type="entry name" value="Chromo domain-like"/>
    <property type="match status" value="1"/>
</dbReference>
<dbReference type="InterPro" id="IPR012337">
    <property type="entry name" value="RNaseH-like_sf"/>
</dbReference>
<dbReference type="AlphaFoldDB" id="A0A699L644"/>